<comment type="similarity">
    <text evidence="1 10">Belongs to the GatB/GatE family. GatB subfamily.</text>
</comment>
<dbReference type="NCBIfam" id="NF004012">
    <property type="entry name" value="PRK05477.1-2"/>
    <property type="match status" value="1"/>
</dbReference>
<accession>A0A7G9W9C3</accession>
<comment type="catalytic activity">
    <reaction evidence="9 10">
        <text>L-glutamyl-tRNA(Gln) + L-glutamine + ATP + H2O = L-glutaminyl-tRNA(Gln) + L-glutamate + ADP + phosphate + H(+)</text>
        <dbReference type="Rhea" id="RHEA:17521"/>
        <dbReference type="Rhea" id="RHEA-COMP:9681"/>
        <dbReference type="Rhea" id="RHEA-COMP:9684"/>
        <dbReference type="ChEBI" id="CHEBI:15377"/>
        <dbReference type="ChEBI" id="CHEBI:15378"/>
        <dbReference type="ChEBI" id="CHEBI:29985"/>
        <dbReference type="ChEBI" id="CHEBI:30616"/>
        <dbReference type="ChEBI" id="CHEBI:43474"/>
        <dbReference type="ChEBI" id="CHEBI:58359"/>
        <dbReference type="ChEBI" id="CHEBI:78520"/>
        <dbReference type="ChEBI" id="CHEBI:78521"/>
        <dbReference type="ChEBI" id="CHEBI:456216"/>
    </reaction>
</comment>
<evidence type="ECO:0000256" key="8">
    <source>
        <dbReference type="ARBA" id="ARBA00047380"/>
    </source>
</evidence>
<dbReference type="SUPFAM" id="SSF55931">
    <property type="entry name" value="Glutamine synthetase/guanido kinase"/>
    <property type="match status" value="1"/>
</dbReference>
<dbReference type="EC" id="6.3.5.-" evidence="10"/>
<organism evidence="12 13">
    <name type="scientific">Alkalicella caledoniensis</name>
    <dbReference type="NCBI Taxonomy" id="2731377"/>
    <lineage>
        <taxon>Bacteria</taxon>
        <taxon>Bacillati</taxon>
        <taxon>Bacillota</taxon>
        <taxon>Clostridia</taxon>
        <taxon>Eubacteriales</taxon>
        <taxon>Proteinivoracaceae</taxon>
        <taxon>Alkalicella</taxon>
    </lineage>
</organism>
<dbReference type="Pfam" id="PF02637">
    <property type="entry name" value="GatB_Yqey"/>
    <property type="match status" value="1"/>
</dbReference>
<dbReference type="RefSeq" id="WP_213165649.1">
    <property type="nucleotide sequence ID" value="NZ_CP058559.1"/>
</dbReference>
<dbReference type="PROSITE" id="PS01234">
    <property type="entry name" value="GATB"/>
    <property type="match status" value="1"/>
</dbReference>
<dbReference type="Pfam" id="PF02934">
    <property type="entry name" value="GatB_N"/>
    <property type="match status" value="1"/>
</dbReference>
<keyword evidence="5 10" id="KW-0067">ATP-binding</keyword>
<dbReference type="FunFam" id="1.10.10.410:FF:000001">
    <property type="entry name" value="Aspartyl/glutamyl-tRNA(Asn/Gln) amidotransferase subunit B"/>
    <property type="match status" value="1"/>
</dbReference>
<keyword evidence="4 10" id="KW-0547">Nucleotide-binding</keyword>
<feature type="domain" description="Asn/Gln amidotransferase" evidence="11">
    <location>
        <begin position="323"/>
        <end position="474"/>
    </location>
</feature>
<comment type="function">
    <text evidence="7 10">Allows the formation of correctly charged Asn-tRNA(Asn) or Gln-tRNA(Gln) through the transamidation of misacylated Asp-tRNA(Asn) or Glu-tRNA(Gln) in organisms which lack either or both of asparaginyl-tRNA or glutaminyl-tRNA synthetases. The reaction takes place in the presence of glutamine and ATP through an activated phospho-Asp-tRNA(Asn) or phospho-Glu-tRNA(Gln).</text>
</comment>
<evidence type="ECO:0000256" key="7">
    <source>
        <dbReference type="ARBA" id="ARBA00024799"/>
    </source>
</evidence>
<dbReference type="GO" id="GO:0050567">
    <property type="term" value="F:glutaminyl-tRNA synthase (glutamine-hydrolyzing) activity"/>
    <property type="evidence" value="ECO:0007669"/>
    <property type="project" value="UniProtKB-UniRule"/>
</dbReference>
<dbReference type="NCBIfam" id="TIGR00133">
    <property type="entry name" value="gatB"/>
    <property type="match status" value="1"/>
</dbReference>
<name>A0A7G9W9C3_ALKCA</name>
<dbReference type="SMART" id="SM00845">
    <property type="entry name" value="GatB_Yqey"/>
    <property type="match status" value="1"/>
</dbReference>
<evidence type="ECO:0000256" key="3">
    <source>
        <dbReference type="ARBA" id="ARBA00022598"/>
    </source>
</evidence>
<dbReference type="InterPro" id="IPR017959">
    <property type="entry name" value="Asn/Gln-tRNA_amidoTrfase_suB/E"/>
</dbReference>
<dbReference type="GO" id="GO:0016740">
    <property type="term" value="F:transferase activity"/>
    <property type="evidence" value="ECO:0007669"/>
    <property type="project" value="UniProtKB-KW"/>
</dbReference>
<dbReference type="SUPFAM" id="SSF89095">
    <property type="entry name" value="GatB/YqeY motif"/>
    <property type="match status" value="1"/>
</dbReference>
<evidence type="ECO:0000256" key="10">
    <source>
        <dbReference type="HAMAP-Rule" id="MF_00121"/>
    </source>
</evidence>
<dbReference type="InterPro" id="IPR003789">
    <property type="entry name" value="Asn/Gln_tRNA_amidoTrase-B-like"/>
</dbReference>
<keyword evidence="12" id="KW-0808">Transferase</keyword>
<keyword evidence="6 10" id="KW-0648">Protein biosynthesis</keyword>
<reference evidence="12 13" key="1">
    <citation type="submission" date="2020-07" db="EMBL/GenBank/DDBJ databases">
        <title>Alkalicella. sp. LB2 genome.</title>
        <authorList>
            <person name="Postec A."/>
            <person name="Quemeneur M."/>
        </authorList>
    </citation>
    <scope>NUCLEOTIDE SEQUENCE [LARGE SCALE GENOMIC DNA]</scope>
    <source>
        <strain evidence="12 13">LB2</strain>
    </source>
</reference>
<dbReference type="InterPro" id="IPR004413">
    <property type="entry name" value="GatB"/>
</dbReference>
<evidence type="ECO:0000256" key="9">
    <source>
        <dbReference type="ARBA" id="ARBA00047913"/>
    </source>
</evidence>
<evidence type="ECO:0000313" key="12">
    <source>
        <dbReference type="EMBL" id="QNO15285.1"/>
    </source>
</evidence>
<dbReference type="Proteomes" id="UP000516160">
    <property type="component" value="Chromosome"/>
</dbReference>
<evidence type="ECO:0000313" key="13">
    <source>
        <dbReference type="Proteomes" id="UP000516160"/>
    </source>
</evidence>
<proteinExistence type="inferred from homology"/>
<dbReference type="Gene3D" id="1.10.10.410">
    <property type="match status" value="1"/>
</dbReference>
<dbReference type="InterPro" id="IPR017958">
    <property type="entry name" value="Gln-tRNA_amidoTrfase_suB_CS"/>
</dbReference>
<dbReference type="GO" id="GO:0005524">
    <property type="term" value="F:ATP binding"/>
    <property type="evidence" value="ECO:0007669"/>
    <property type="project" value="UniProtKB-KW"/>
</dbReference>
<evidence type="ECO:0000256" key="5">
    <source>
        <dbReference type="ARBA" id="ARBA00022840"/>
    </source>
</evidence>
<dbReference type="InterPro" id="IPR023168">
    <property type="entry name" value="GatB_Yqey_C_2"/>
</dbReference>
<protein>
    <recommendedName>
        <fullName evidence="10">Aspartyl/glutamyl-tRNA(Asn/Gln) amidotransferase subunit B</fullName>
        <shortName evidence="10">Asp/Glu-ADT subunit B</shortName>
        <ecNumber evidence="10">6.3.5.-</ecNumber>
    </recommendedName>
</protein>
<dbReference type="KEGG" id="acae:HYG86_11185"/>
<evidence type="ECO:0000256" key="2">
    <source>
        <dbReference type="ARBA" id="ARBA00011123"/>
    </source>
</evidence>
<evidence type="ECO:0000256" key="6">
    <source>
        <dbReference type="ARBA" id="ARBA00022917"/>
    </source>
</evidence>
<comment type="catalytic activity">
    <reaction evidence="8 10">
        <text>L-aspartyl-tRNA(Asn) + L-glutamine + ATP + H2O = L-asparaginyl-tRNA(Asn) + L-glutamate + ADP + phosphate + 2 H(+)</text>
        <dbReference type="Rhea" id="RHEA:14513"/>
        <dbReference type="Rhea" id="RHEA-COMP:9674"/>
        <dbReference type="Rhea" id="RHEA-COMP:9677"/>
        <dbReference type="ChEBI" id="CHEBI:15377"/>
        <dbReference type="ChEBI" id="CHEBI:15378"/>
        <dbReference type="ChEBI" id="CHEBI:29985"/>
        <dbReference type="ChEBI" id="CHEBI:30616"/>
        <dbReference type="ChEBI" id="CHEBI:43474"/>
        <dbReference type="ChEBI" id="CHEBI:58359"/>
        <dbReference type="ChEBI" id="CHEBI:78515"/>
        <dbReference type="ChEBI" id="CHEBI:78516"/>
        <dbReference type="ChEBI" id="CHEBI:456216"/>
    </reaction>
</comment>
<dbReference type="GO" id="GO:0006412">
    <property type="term" value="P:translation"/>
    <property type="evidence" value="ECO:0007669"/>
    <property type="project" value="UniProtKB-UniRule"/>
</dbReference>
<dbReference type="NCBIfam" id="NF004014">
    <property type="entry name" value="PRK05477.1-4"/>
    <property type="match status" value="1"/>
</dbReference>
<keyword evidence="3 10" id="KW-0436">Ligase</keyword>
<dbReference type="PANTHER" id="PTHR11659">
    <property type="entry name" value="GLUTAMYL-TRNA GLN AMIDOTRANSFERASE SUBUNIT B MITOCHONDRIAL AND PROKARYOTIC PET112-RELATED"/>
    <property type="match status" value="1"/>
</dbReference>
<gene>
    <name evidence="10 12" type="primary">gatB</name>
    <name evidence="12" type="ORF">HYG86_11185</name>
</gene>
<keyword evidence="13" id="KW-1185">Reference proteome</keyword>
<dbReference type="EMBL" id="CP058559">
    <property type="protein sequence ID" value="QNO15285.1"/>
    <property type="molecule type" value="Genomic_DNA"/>
</dbReference>
<evidence type="ECO:0000259" key="11">
    <source>
        <dbReference type="SMART" id="SM00845"/>
    </source>
</evidence>
<dbReference type="InterPro" id="IPR006075">
    <property type="entry name" value="Asn/Gln-tRNA_Trfase_suB/E_cat"/>
</dbReference>
<dbReference type="AlphaFoldDB" id="A0A7G9W9C3"/>
<dbReference type="InterPro" id="IPR014746">
    <property type="entry name" value="Gln_synth/guanido_kin_cat_dom"/>
</dbReference>
<dbReference type="HAMAP" id="MF_00121">
    <property type="entry name" value="GatB"/>
    <property type="match status" value="1"/>
</dbReference>
<evidence type="ECO:0000256" key="4">
    <source>
        <dbReference type="ARBA" id="ARBA00022741"/>
    </source>
</evidence>
<comment type="subunit">
    <text evidence="2 10">Heterotrimer of A, B and C subunits.</text>
</comment>
<dbReference type="PANTHER" id="PTHR11659:SF0">
    <property type="entry name" value="GLUTAMYL-TRNA(GLN) AMIDOTRANSFERASE SUBUNIT B, MITOCHONDRIAL"/>
    <property type="match status" value="1"/>
</dbReference>
<dbReference type="GO" id="GO:0070681">
    <property type="term" value="P:glutaminyl-tRNAGln biosynthesis via transamidation"/>
    <property type="evidence" value="ECO:0007669"/>
    <property type="project" value="TreeGrafter"/>
</dbReference>
<sequence>MVFKPAIGLEIHVELLTCTKIFCGCRTDFGAAPNSQLCPVCLGLPGALPVLNEKVVELAVKTGLILNSQINYYSSFDRKNYFYPDLVKGYQITQYYEPLARGGYLDITKGRINKRIRINRIHIEEDAGKSIHLSEETLLDYNRSGVPLMEIVTEPEFESGEEVVCFLERLREKLVHGDISDCKLEQGSLRVDVNISLSTKGKPLGKKTEIKNINSFKNIEKAITHEIKRQAKLLEHGEDIKEQTLGYNDKDNSVIIMRDKEATNDYMFFPEYDLPNLVLEEKYIEEIRKSLPRDTQDIRQELIGLGLSLNQIDKILKTKGMLQYFHGIFEEYKDSNKIANILFGDFSRYLNDKKISIEKVALPPKYISDLLQLADAGKINSVAMKKILFEMLACDPKALVKPEYLIEKLDLSQTFSEKEIDETVDKVINDNQGVVEDYLNGNNKVFKYLMGLIMKETKGKANPTILREVLKGKLDNKKE</sequence>
<evidence type="ECO:0000256" key="1">
    <source>
        <dbReference type="ARBA" id="ARBA00005306"/>
    </source>
</evidence>
<dbReference type="InterPro" id="IPR018027">
    <property type="entry name" value="Asn/Gln_amidotransferase"/>
</dbReference>